<evidence type="ECO:0000256" key="5">
    <source>
        <dbReference type="ARBA" id="ARBA00037345"/>
    </source>
</evidence>
<name>A0A327MQS8_PSEFL</name>
<dbReference type="InterPro" id="IPR018062">
    <property type="entry name" value="HTH_AraC-typ_CS"/>
</dbReference>
<keyword evidence="2" id="KW-0805">Transcription regulation</keyword>
<reference evidence="8 9" key="1">
    <citation type="submission" date="2018-06" db="EMBL/GenBank/DDBJ databases">
        <authorList>
            <person name="Zhirakovskaya E."/>
        </authorList>
    </citation>
    <scope>NUCLEOTIDE SEQUENCE [LARGE SCALE GENOMIC DNA]</scope>
    <source>
        <strain evidence="8 9">LY3</strain>
    </source>
</reference>
<dbReference type="PROSITE" id="PS01124">
    <property type="entry name" value="HTH_ARAC_FAMILY_2"/>
    <property type="match status" value="1"/>
</dbReference>
<evidence type="ECO:0000313" key="8">
    <source>
        <dbReference type="EMBL" id="RAI64799.1"/>
    </source>
</evidence>
<dbReference type="Proteomes" id="UP000249493">
    <property type="component" value="Unassembled WGS sequence"/>
</dbReference>
<evidence type="ECO:0000313" key="9">
    <source>
        <dbReference type="Proteomes" id="UP000249493"/>
    </source>
</evidence>
<gene>
    <name evidence="8" type="ORF">DOZ80_25365</name>
</gene>
<dbReference type="AlphaFoldDB" id="A0A327MQS8"/>
<proteinExistence type="predicted"/>
<feature type="domain" description="HTH araC/xylS-type" evidence="7">
    <location>
        <begin position="226"/>
        <end position="324"/>
    </location>
</feature>
<dbReference type="Pfam" id="PF12833">
    <property type="entry name" value="HTH_18"/>
    <property type="match status" value="1"/>
</dbReference>
<dbReference type="Gene3D" id="1.10.10.60">
    <property type="entry name" value="Homeodomain-like"/>
    <property type="match status" value="1"/>
</dbReference>
<comment type="caution">
    <text evidence="8">The sequence shown here is derived from an EMBL/GenBank/DDBJ whole genome shotgun (WGS) entry which is preliminary data.</text>
</comment>
<organism evidence="8 9">
    <name type="scientific">Pseudomonas fluorescens</name>
    <dbReference type="NCBI Taxonomy" id="294"/>
    <lineage>
        <taxon>Bacteria</taxon>
        <taxon>Pseudomonadati</taxon>
        <taxon>Pseudomonadota</taxon>
        <taxon>Gammaproteobacteria</taxon>
        <taxon>Pseudomonadales</taxon>
        <taxon>Pseudomonadaceae</taxon>
        <taxon>Pseudomonas</taxon>
    </lineage>
</organism>
<feature type="region of interest" description="Disordered" evidence="6">
    <location>
        <begin position="321"/>
        <end position="341"/>
    </location>
</feature>
<dbReference type="GO" id="GO:0003700">
    <property type="term" value="F:DNA-binding transcription factor activity"/>
    <property type="evidence" value="ECO:0007669"/>
    <property type="project" value="InterPro"/>
</dbReference>
<accession>A0A327MQS8</accession>
<dbReference type="InterPro" id="IPR009057">
    <property type="entry name" value="Homeodomain-like_sf"/>
</dbReference>
<evidence type="ECO:0000256" key="2">
    <source>
        <dbReference type="ARBA" id="ARBA00023015"/>
    </source>
</evidence>
<evidence type="ECO:0000259" key="7">
    <source>
        <dbReference type="PROSITE" id="PS01124"/>
    </source>
</evidence>
<dbReference type="GO" id="GO:0043565">
    <property type="term" value="F:sequence-specific DNA binding"/>
    <property type="evidence" value="ECO:0007669"/>
    <property type="project" value="InterPro"/>
</dbReference>
<dbReference type="PANTHER" id="PTHR46796:SF12">
    <property type="entry name" value="HTH-TYPE DNA-BINDING TRANSCRIPTIONAL ACTIVATOR EUTR"/>
    <property type="match status" value="1"/>
</dbReference>
<evidence type="ECO:0000256" key="3">
    <source>
        <dbReference type="ARBA" id="ARBA00023125"/>
    </source>
</evidence>
<dbReference type="GO" id="GO:0005737">
    <property type="term" value="C:cytoplasm"/>
    <property type="evidence" value="ECO:0007669"/>
    <property type="project" value="UniProtKB-SubCell"/>
</dbReference>
<dbReference type="PROSITE" id="PS00041">
    <property type="entry name" value="HTH_ARAC_FAMILY_1"/>
    <property type="match status" value="1"/>
</dbReference>
<dbReference type="SMART" id="SM00342">
    <property type="entry name" value="HTH_ARAC"/>
    <property type="match status" value="1"/>
</dbReference>
<sequence>MQQSLKAECSPPSPPRVACVTSNDPFLQSRILPDWMQDYTQLSCGNFEGGVARASLGRVQVFREWINQAIDQRSVADTDILMIGVTLHQGTCSWQHREMPADSLFIMRQGEEARFRASTESDILAATIDASFLDSLSQGLYGVSTGQLINGATLLKGDSQGISRYKSLLLSALSSAVQHPETMDSEHVRIQLSEDIAVAALQAMGSLSIPTAHSTRSHRVHRALVDRARQFVLGHQTGSPTVEELCEHLHMSRRGLHSAFVQVVGVNPCTYIRQIRLHEARKEILNGAPSVSEAAMRWGFWHFGMFSQYYKTQFGELPSETQRHPPGVAMGTWRPLNRRGT</sequence>
<evidence type="ECO:0000256" key="6">
    <source>
        <dbReference type="SAM" id="MobiDB-lite"/>
    </source>
</evidence>
<dbReference type="SUPFAM" id="SSF46689">
    <property type="entry name" value="Homeodomain-like"/>
    <property type="match status" value="2"/>
</dbReference>
<dbReference type="EMBL" id="QLIN01000014">
    <property type="protein sequence ID" value="RAI64799.1"/>
    <property type="molecule type" value="Genomic_DNA"/>
</dbReference>
<evidence type="ECO:0000256" key="1">
    <source>
        <dbReference type="ARBA" id="ARBA00004496"/>
    </source>
</evidence>
<dbReference type="InterPro" id="IPR018060">
    <property type="entry name" value="HTH_AraC"/>
</dbReference>
<dbReference type="GO" id="GO:0009893">
    <property type="term" value="P:positive regulation of metabolic process"/>
    <property type="evidence" value="ECO:0007669"/>
    <property type="project" value="UniProtKB-ARBA"/>
</dbReference>
<keyword evidence="4" id="KW-0804">Transcription</keyword>
<dbReference type="PANTHER" id="PTHR46796">
    <property type="entry name" value="HTH-TYPE TRANSCRIPTIONAL ACTIVATOR RHAS-RELATED"/>
    <property type="match status" value="1"/>
</dbReference>
<evidence type="ECO:0000256" key="4">
    <source>
        <dbReference type="ARBA" id="ARBA00023163"/>
    </source>
</evidence>
<keyword evidence="3" id="KW-0238">DNA-binding</keyword>
<dbReference type="InterPro" id="IPR050204">
    <property type="entry name" value="AraC_XylS_family_regulators"/>
</dbReference>
<comment type="subcellular location">
    <subcellularLocation>
        <location evidence="1">Cytoplasm</location>
    </subcellularLocation>
</comment>
<protein>
    <submittedName>
        <fullName evidence="8">AraC family transcriptional regulator</fullName>
    </submittedName>
</protein>
<comment type="function">
    <text evidence="5">Regulatory protein of the TOL plasmid xyl operons. XylS activates the xylXYZLTEGFJQKIH operon required for the degradation of toluene, m-xylene and p-xylene.</text>
</comment>